<dbReference type="Proteomes" id="UP001601422">
    <property type="component" value="Unassembled WGS sequence"/>
</dbReference>
<feature type="transmembrane region" description="Helical" evidence="1">
    <location>
        <begin position="75"/>
        <end position="96"/>
    </location>
</feature>
<evidence type="ECO:0008006" key="4">
    <source>
        <dbReference type="Google" id="ProtNLM"/>
    </source>
</evidence>
<keyword evidence="1" id="KW-1133">Transmembrane helix</keyword>
<evidence type="ECO:0000313" key="3">
    <source>
        <dbReference type="Proteomes" id="UP001601422"/>
    </source>
</evidence>
<protein>
    <recommendedName>
        <fullName evidence="4">Integral membrane protein</fullName>
    </recommendedName>
</protein>
<gene>
    <name evidence="2" type="ORF">ACFYQT_10385</name>
</gene>
<feature type="transmembrane region" description="Helical" evidence="1">
    <location>
        <begin position="41"/>
        <end position="63"/>
    </location>
</feature>
<name>A0ABW6MTU2_9ACTN</name>
<evidence type="ECO:0000256" key="1">
    <source>
        <dbReference type="SAM" id="Phobius"/>
    </source>
</evidence>
<sequence>MKVRLHGRRRRERGELVSLYRVDRLHADGGRARRIGVCYIAATRLVAAAAVLLGLLAGALLWWRPDRTGQEQALTIGSAALGCGVLWVTVVWRAACWLRRGMIADRGGKPQVVAGLEPDDQGEPDWLWDILRLAHLVLLCVPLAGLVLALVSAVMPEEAGAWSGWPRWGISGFSLLMTGLMGGIIGALAFGLVVSGEECWTPRGAARRLLVYGVPFLLATPWLSGWHAPWTGALAGAAALWLLIGPINQVAKHIPGTAAD</sequence>
<keyword evidence="3" id="KW-1185">Reference proteome</keyword>
<comment type="caution">
    <text evidence="2">The sequence shown here is derived from an EMBL/GenBank/DDBJ whole genome shotgun (WGS) entry which is preliminary data.</text>
</comment>
<feature type="transmembrane region" description="Helical" evidence="1">
    <location>
        <begin position="230"/>
        <end position="247"/>
    </location>
</feature>
<dbReference type="EMBL" id="JBIAJP010000002">
    <property type="protein sequence ID" value="MFF0003838.1"/>
    <property type="molecule type" value="Genomic_DNA"/>
</dbReference>
<evidence type="ECO:0000313" key="2">
    <source>
        <dbReference type="EMBL" id="MFF0003838.1"/>
    </source>
</evidence>
<organism evidence="2 3">
    <name type="scientific">Streptomyces tibetensis</name>
    <dbReference type="NCBI Taxonomy" id="2382123"/>
    <lineage>
        <taxon>Bacteria</taxon>
        <taxon>Bacillati</taxon>
        <taxon>Actinomycetota</taxon>
        <taxon>Actinomycetes</taxon>
        <taxon>Kitasatosporales</taxon>
        <taxon>Streptomycetaceae</taxon>
        <taxon>Streptomyces</taxon>
    </lineage>
</organism>
<dbReference type="RefSeq" id="WP_389827156.1">
    <property type="nucleotide sequence ID" value="NZ_JBIAJP010000002.1"/>
</dbReference>
<accession>A0ABW6MTU2</accession>
<feature type="transmembrane region" description="Helical" evidence="1">
    <location>
        <begin position="136"/>
        <end position="156"/>
    </location>
</feature>
<keyword evidence="1" id="KW-0812">Transmembrane</keyword>
<proteinExistence type="predicted"/>
<reference evidence="2 3" key="1">
    <citation type="submission" date="2024-10" db="EMBL/GenBank/DDBJ databases">
        <title>The Natural Products Discovery Center: Release of the First 8490 Sequenced Strains for Exploring Actinobacteria Biosynthetic Diversity.</title>
        <authorList>
            <person name="Kalkreuter E."/>
            <person name="Kautsar S.A."/>
            <person name="Yang D."/>
            <person name="Bader C.D."/>
            <person name="Teijaro C.N."/>
            <person name="Fluegel L."/>
            <person name="Davis C.M."/>
            <person name="Simpson J.R."/>
            <person name="Lauterbach L."/>
            <person name="Steele A.D."/>
            <person name="Gui C."/>
            <person name="Meng S."/>
            <person name="Li G."/>
            <person name="Viehrig K."/>
            <person name="Ye F."/>
            <person name="Su P."/>
            <person name="Kiefer A.F."/>
            <person name="Nichols A."/>
            <person name="Cepeda A.J."/>
            <person name="Yan W."/>
            <person name="Fan B."/>
            <person name="Jiang Y."/>
            <person name="Adhikari A."/>
            <person name="Zheng C.-J."/>
            <person name="Schuster L."/>
            <person name="Cowan T.M."/>
            <person name="Smanski M.J."/>
            <person name="Chevrette M.G."/>
            <person name="De Carvalho L.P.S."/>
            <person name="Shen B."/>
        </authorList>
    </citation>
    <scope>NUCLEOTIDE SEQUENCE [LARGE SCALE GENOMIC DNA]</scope>
    <source>
        <strain evidence="2 3">NPDC005497</strain>
    </source>
</reference>
<feature type="transmembrane region" description="Helical" evidence="1">
    <location>
        <begin position="205"/>
        <end position="224"/>
    </location>
</feature>
<keyword evidence="1" id="KW-0472">Membrane</keyword>
<feature type="transmembrane region" description="Helical" evidence="1">
    <location>
        <begin position="168"/>
        <end position="193"/>
    </location>
</feature>